<sequence length="97" mass="11337">MNIQRSLTALKIAPSRQKIETREEKNIDRLSGYINDSLNHPVEHQEQKSGFFFDALFFFIIVIDGFTKTHGLAHVWVHARLLQRVRIHAHDRFPCAL</sequence>
<name>A0AAV4VJN9_CAEEX</name>
<evidence type="ECO:0000313" key="2">
    <source>
        <dbReference type="Proteomes" id="UP001054945"/>
    </source>
</evidence>
<accession>A0AAV4VJN9</accession>
<dbReference type="AlphaFoldDB" id="A0AAV4VJN9"/>
<comment type="caution">
    <text evidence="1">The sequence shown here is derived from an EMBL/GenBank/DDBJ whole genome shotgun (WGS) entry which is preliminary data.</text>
</comment>
<protein>
    <submittedName>
        <fullName evidence="1">Uncharacterized protein</fullName>
    </submittedName>
</protein>
<dbReference type="Proteomes" id="UP001054945">
    <property type="component" value="Unassembled WGS sequence"/>
</dbReference>
<keyword evidence="2" id="KW-1185">Reference proteome</keyword>
<gene>
    <name evidence="1" type="ORF">CEXT_547241</name>
</gene>
<dbReference type="EMBL" id="BPLR01014563">
    <property type="protein sequence ID" value="GIY69660.1"/>
    <property type="molecule type" value="Genomic_DNA"/>
</dbReference>
<reference evidence="1 2" key="1">
    <citation type="submission" date="2021-06" db="EMBL/GenBank/DDBJ databases">
        <title>Caerostris extrusa draft genome.</title>
        <authorList>
            <person name="Kono N."/>
            <person name="Arakawa K."/>
        </authorList>
    </citation>
    <scope>NUCLEOTIDE SEQUENCE [LARGE SCALE GENOMIC DNA]</scope>
</reference>
<organism evidence="1 2">
    <name type="scientific">Caerostris extrusa</name>
    <name type="common">Bark spider</name>
    <name type="synonym">Caerostris bankana</name>
    <dbReference type="NCBI Taxonomy" id="172846"/>
    <lineage>
        <taxon>Eukaryota</taxon>
        <taxon>Metazoa</taxon>
        <taxon>Ecdysozoa</taxon>
        <taxon>Arthropoda</taxon>
        <taxon>Chelicerata</taxon>
        <taxon>Arachnida</taxon>
        <taxon>Araneae</taxon>
        <taxon>Araneomorphae</taxon>
        <taxon>Entelegynae</taxon>
        <taxon>Araneoidea</taxon>
        <taxon>Araneidae</taxon>
        <taxon>Caerostris</taxon>
    </lineage>
</organism>
<evidence type="ECO:0000313" key="1">
    <source>
        <dbReference type="EMBL" id="GIY69660.1"/>
    </source>
</evidence>
<proteinExistence type="predicted"/>